<evidence type="ECO:0000256" key="1">
    <source>
        <dbReference type="SAM" id="SignalP"/>
    </source>
</evidence>
<sequence length="110" mass="12165">MRTVALLLLVLSLPAPLVAQVMKTDDYLAKMDADGDGRVSLGEYQAWMSYAFDGMDRDGDGVLSPAEQPGGKGRTLTRDQHLIRLAERFRRQDTSRDGFLDARELAAPPQ</sequence>
<evidence type="ECO:0000313" key="3">
    <source>
        <dbReference type="EMBL" id="MDH5830533.1"/>
    </source>
</evidence>
<accession>A0ABT6JJC6</accession>
<feature type="chain" id="PRO_5047412944" description="EF-hand domain-containing protein" evidence="1">
    <location>
        <begin position="20"/>
        <end position="110"/>
    </location>
</feature>
<dbReference type="RefSeq" id="WP_280601234.1">
    <property type="nucleotide sequence ID" value="NZ_JARXRN010000021.1"/>
</dbReference>
<name>A0ABT6JJC6_9GAMM</name>
<dbReference type="EMBL" id="JARXRN010000021">
    <property type="protein sequence ID" value="MDH5830533.1"/>
    <property type="molecule type" value="Genomic_DNA"/>
</dbReference>
<dbReference type="InterPro" id="IPR011992">
    <property type="entry name" value="EF-hand-dom_pair"/>
</dbReference>
<evidence type="ECO:0000313" key="4">
    <source>
        <dbReference type="Proteomes" id="UP001156831"/>
    </source>
</evidence>
<evidence type="ECO:0000259" key="2">
    <source>
        <dbReference type="PROSITE" id="PS50222"/>
    </source>
</evidence>
<gene>
    <name evidence="3" type="ORF">QFW80_08410</name>
</gene>
<dbReference type="PROSITE" id="PS50222">
    <property type="entry name" value="EF_HAND_2"/>
    <property type="match status" value="1"/>
</dbReference>
<dbReference type="InterPro" id="IPR002048">
    <property type="entry name" value="EF_hand_dom"/>
</dbReference>
<keyword evidence="1" id="KW-0732">Signal</keyword>
<dbReference type="PROSITE" id="PS00018">
    <property type="entry name" value="EF_HAND_1"/>
    <property type="match status" value="2"/>
</dbReference>
<comment type="caution">
    <text evidence="3">The sequence shown here is derived from an EMBL/GenBank/DDBJ whole genome shotgun (WGS) entry which is preliminary data.</text>
</comment>
<keyword evidence="4" id="KW-1185">Reference proteome</keyword>
<dbReference type="Pfam" id="PF13202">
    <property type="entry name" value="EF-hand_5"/>
    <property type="match status" value="3"/>
</dbReference>
<dbReference type="Gene3D" id="1.10.238.10">
    <property type="entry name" value="EF-hand"/>
    <property type="match status" value="1"/>
</dbReference>
<dbReference type="Proteomes" id="UP001156831">
    <property type="component" value="Unassembled WGS sequence"/>
</dbReference>
<organism evidence="3 4">
    <name type="scientific">Luteimonas rhizosphaericola</name>
    <dbReference type="NCBI Taxonomy" id="3042024"/>
    <lineage>
        <taxon>Bacteria</taxon>
        <taxon>Pseudomonadati</taxon>
        <taxon>Pseudomonadota</taxon>
        <taxon>Gammaproteobacteria</taxon>
        <taxon>Lysobacterales</taxon>
        <taxon>Lysobacteraceae</taxon>
        <taxon>Luteimonas</taxon>
    </lineage>
</organism>
<feature type="signal peptide" evidence="1">
    <location>
        <begin position="1"/>
        <end position="19"/>
    </location>
</feature>
<feature type="domain" description="EF-hand" evidence="2">
    <location>
        <begin position="19"/>
        <end position="54"/>
    </location>
</feature>
<reference evidence="3 4" key="1">
    <citation type="submission" date="2023-04" db="EMBL/GenBank/DDBJ databases">
        <title>Luteimonas sp. M1R5S18.</title>
        <authorList>
            <person name="Sun J.-Q."/>
        </authorList>
    </citation>
    <scope>NUCLEOTIDE SEQUENCE [LARGE SCALE GENOMIC DNA]</scope>
    <source>
        <strain evidence="3 4">M1R5S18</strain>
    </source>
</reference>
<dbReference type="InterPro" id="IPR018247">
    <property type="entry name" value="EF_Hand_1_Ca_BS"/>
</dbReference>
<protein>
    <recommendedName>
        <fullName evidence="2">EF-hand domain-containing protein</fullName>
    </recommendedName>
</protein>
<dbReference type="SUPFAM" id="SSF47473">
    <property type="entry name" value="EF-hand"/>
    <property type="match status" value="1"/>
</dbReference>
<proteinExistence type="predicted"/>